<comment type="caution">
    <text evidence="2">The sequence shown here is derived from an EMBL/GenBank/DDBJ whole genome shotgun (WGS) entry which is preliminary data.</text>
</comment>
<name>A0A9P5UEV0_9AGAR</name>
<reference evidence="2" key="1">
    <citation type="submission" date="2020-11" db="EMBL/GenBank/DDBJ databases">
        <authorList>
            <consortium name="DOE Joint Genome Institute"/>
            <person name="Ahrendt S."/>
            <person name="Riley R."/>
            <person name="Andreopoulos W."/>
            <person name="Labutti K."/>
            <person name="Pangilinan J."/>
            <person name="Ruiz-Duenas F.J."/>
            <person name="Barrasa J.M."/>
            <person name="Sanchez-Garcia M."/>
            <person name="Camarero S."/>
            <person name="Miyauchi S."/>
            <person name="Serrano A."/>
            <person name="Linde D."/>
            <person name="Babiker R."/>
            <person name="Drula E."/>
            <person name="Ayuso-Fernandez I."/>
            <person name="Pacheco R."/>
            <person name="Padilla G."/>
            <person name="Ferreira P."/>
            <person name="Barriuso J."/>
            <person name="Kellner H."/>
            <person name="Castanera R."/>
            <person name="Alfaro M."/>
            <person name="Ramirez L."/>
            <person name="Pisabarro A.G."/>
            <person name="Kuo A."/>
            <person name="Tritt A."/>
            <person name="Lipzen A."/>
            <person name="He G."/>
            <person name="Yan M."/>
            <person name="Ng V."/>
            <person name="Cullen D."/>
            <person name="Martin F."/>
            <person name="Rosso M.-N."/>
            <person name="Henrissat B."/>
            <person name="Hibbett D."/>
            <person name="Martinez A.T."/>
            <person name="Grigoriev I.V."/>
        </authorList>
    </citation>
    <scope>NUCLEOTIDE SEQUENCE</scope>
    <source>
        <strain evidence="2">AH 40177</strain>
    </source>
</reference>
<protein>
    <submittedName>
        <fullName evidence="2">Uncharacterized protein</fullName>
    </submittedName>
</protein>
<accession>A0A9P5UEV0</accession>
<evidence type="ECO:0000313" key="2">
    <source>
        <dbReference type="EMBL" id="KAF9075678.1"/>
    </source>
</evidence>
<dbReference type="EMBL" id="JADNRY010000008">
    <property type="protein sequence ID" value="KAF9075678.1"/>
    <property type="molecule type" value="Genomic_DNA"/>
</dbReference>
<evidence type="ECO:0000313" key="3">
    <source>
        <dbReference type="Proteomes" id="UP000772434"/>
    </source>
</evidence>
<evidence type="ECO:0000256" key="1">
    <source>
        <dbReference type="SAM" id="Phobius"/>
    </source>
</evidence>
<keyword evidence="1" id="KW-0472">Membrane</keyword>
<organism evidence="2 3">
    <name type="scientific">Rhodocollybia butyracea</name>
    <dbReference type="NCBI Taxonomy" id="206335"/>
    <lineage>
        <taxon>Eukaryota</taxon>
        <taxon>Fungi</taxon>
        <taxon>Dikarya</taxon>
        <taxon>Basidiomycota</taxon>
        <taxon>Agaricomycotina</taxon>
        <taxon>Agaricomycetes</taxon>
        <taxon>Agaricomycetidae</taxon>
        <taxon>Agaricales</taxon>
        <taxon>Marasmiineae</taxon>
        <taxon>Omphalotaceae</taxon>
        <taxon>Rhodocollybia</taxon>
    </lineage>
</organism>
<feature type="transmembrane region" description="Helical" evidence="1">
    <location>
        <begin position="96"/>
        <end position="116"/>
    </location>
</feature>
<keyword evidence="3" id="KW-1185">Reference proteome</keyword>
<feature type="transmembrane region" description="Helical" evidence="1">
    <location>
        <begin position="122"/>
        <end position="141"/>
    </location>
</feature>
<keyword evidence="1" id="KW-0812">Transmembrane</keyword>
<sequence length="142" mass="15960">MADTGLIVLRCYECNVDAVGESQACLGLPLANHVHVSWLISMKVVRSSCALTVSSRVRGDPRSTKVQASFSALRGTRLPSKPSLDGFQARATRFRLLYVCCSSYFLLWLVFLETFVLKEVVWCLLVSIRFYVSLCCHFVILF</sequence>
<dbReference type="Proteomes" id="UP000772434">
    <property type="component" value="Unassembled WGS sequence"/>
</dbReference>
<keyword evidence="1" id="KW-1133">Transmembrane helix</keyword>
<dbReference type="AlphaFoldDB" id="A0A9P5UEV0"/>
<proteinExistence type="predicted"/>
<gene>
    <name evidence="2" type="ORF">BDP27DRAFT_950443</name>
</gene>